<dbReference type="InterPro" id="IPR011051">
    <property type="entry name" value="RmlC_Cupin_sf"/>
</dbReference>
<dbReference type="EMBL" id="QSON01000014">
    <property type="protein sequence ID" value="RGI99123.1"/>
    <property type="molecule type" value="Genomic_DNA"/>
</dbReference>
<comment type="caution">
    <text evidence="1">The sequence shown here is derived from an EMBL/GenBank/DDBJ whole genome shotgun (WGS) entry which is preliminary data.</text>
</comment>
<reference evidence="1 2" key="1">
    <citation type="submission" date="2018-08" db="EMBL/GenBank/DDBJ databases">
        <title>A genome reference for cultivated species of the human gut microbiota.</title>
        <authorList>
            <person name="Zou Y."/>
            <person name="Xue W."/>
            <person name="Luo G."/>
        </authorList>
    </citation>
    <scope>NUCLEOTIDE SEQUENCE [LARGE SCALE GENOMIC DNA]</scope>
    <source>
        <strain evidence="1 2">TM09-12</strain>
    </source>
</reference>
<evidence type="ECO:0008006" key="3">
    <source>
        <dbReference type="Google" id="ProtNLM"/>
    </source>
</evidence>
<sequence length="268" mass="29976">MPLENITKQPLAQERMEDMAIMNFEDAAFEKAYGSDGTECVELLPGTVEGIQNYKYYLRAGARVTPPRYADKAVVLIFGKGRGYVAGTDGGFKIEELSFYAPDFENAEYYVYAVEDMEFIMCAADMNDYDRVRAGECRVHTPFFRTVRQCYGYDQSCKTAGTWSKSVLFGDFGRLGKLTIGVVHGGGSAEGGTIEKGHGEVHQWNYCVGNSDFTLTVEDEKVHQKAGDWSFVPAGLDHSLCAEEGKEVYYVWVELYTSEHGIYQTEGF</sequence>
<dbReference type="SUPFAM" id="SSF51182">
    <property type="entry name" value="RmlC-like cupins"/>
    <property type="match status" value="1"/>
</dbReference>
<evidence type="ECO:0000313" key="2">
    <source>
        <dbReference type="Proteomes" id="UP000263014"/>
    </source>
</evidence>
<dbReference type="Gene3D" id="2.60.120.10">
    <property type="entry name" value="Jelly Rolls"/>
    <property type="match status" value="1"/>
</dbReference>
<evidence type="ECO:0000313" key="1">
    <source>
        <dbReference type="EMBL" id="RGI99123.1"/>
    </source>
</evidence>
<gene>
    <name evidence="1" type="ORF">DXD79_23990</name>
</gene>
<accession>A0A374P1F8</accession>
<proteinExistence type="predicted"/>
<organism evidence="1 2">
    <name type="scientific">Hungatella hathewayi</name>
    <dbReference type="NCBI Taxonomy" id="154046"/>
    <lineage>
        <taxon>Bacteria</taxon>
        <taxon>Bacillati</taxon>
        <taxon>Bacillota</taxon>
        <taxon>Clostridia</taxon>
        <taxon>Lachnospirales</taxon>
        <taxon>Lachnospiraceae</taxon>
        <taxon>Hungatella</taxon>
    </lineage>
</organism>
<protein>
    <recommendedName>
        <fullName evidence="3">Cupin domain-containing protein</fullName>
    </recommendedName>
</protein>
<dbReference type="InterPro" id="IPR014710">
    <property type="entry name" value="RmlC-like_jellyroll"/>
</dbReference>
<name>A0A374P1F8_9FIRM</name>
<dbReference type="Proteomes" id="UP000263014">
    <property type="component" value="Unassembled WGS sequence"/>
</dbReference>
<dbReference type="AlphaFoldDB" id="A0A374P1F8"/>
<dbReference type="CDD" id="cd02208">
    <property type="entry name" value="cupin_RmlC-like"/>
    <property type="match status" value="1"/>
</dbReference>